<dbReference type="GO" id="GO:0006412">
    <property type="term" value="P:translation"/>
    <property type="evidence" value="ECO:0007669"/>
    <property type="project" value="InterPro"/>
</dbReference>
<accession>A0A261Y2N2</accession>
<evidence type="ECO:0000256" key="2">
    <source>
        <dbReference type="ARBA" id="ARBA00022980"/>
    </source>
</evidence>
<dbReference type="Gene3D" id="3.30.420.80">
    <property type="entry name" value="Ribosomal protein S11"/>
    <property type="match status" value="1"/>
</dbReference>
<dbReference type="InterPro" id="IPR001971">
    <property type="entry name" value="Ribosomal_uS11"/>
</dbReference>
<dbReference type="SUPFAM" id="SSF53137">
    <property type="entry name" value="Translational machinery components"/>
    <property type="match status" value="1"/>
</dbReference>
<proteinExistence type="inferred from homology"/>
<evidence type="ECO:0000313" key="5">
    <source>
        <dbReference type="Proteomes" id="UP000242875"/>
    </source>
</evidence>
<dbReference type="GO" id="GO:0005840">
    <property type="term" value="C:ribosome"/>
    <property type="evidence" value="ECO:0007669"/>
    <property type="project" value="UniProtKB-KW"/>
</dbReference>
<evidence type="ECO:0000256" key="3">
    <source>
        <dbReference type="ARBA" id="ARBA00023274"/>
    </source>
</evidence>
<organism evidence="4 5">
    <name type="scientific">Bifiguratus adelaidae</name>
    <dbReference type="NCBI Taxonomy" id="1938954"/>
    <lineage>
        <taxon>Eukaryota</taxon>
        <taxon>Fungi</taxon>
        <taxon>Fungi incertae sedis</taxon>
        <taxon>Mucoromycota</taxon>
        <taxon>Mucoromycotina</taxon>
        <taxon>Endogonomycetes</taxon>
        <taxon>Endogonales</taxon>
        <taxon>Endogonales incertae sedis</taxon>
        <taxon>Bifiguratus</taxon>
    </lineage>
</organism>
<dbReference type="OrthoDB" id="1654884at2759"/>
<sequence>MNLGLLRHGLRPLTLTRLRPARYLTTPAESAATESSHDQSSSTTIADSDMAAMPRPISTKPAAKQHQLHIFASYNNTIITLTKPDGSPLVTTSGGSAGFKKAARGGYEAAHQAANQLLAKMTDKNIRANDIHVIFKGFGPGRDAAYKALVAGRSWKVKRITDATPVPFNGCRPPKTRRL</sequence>
<evidence type="ECO:0008006" key="6">
    <source>
        <dbReference type="Google" id="ProtNLM"/>
    </source>
</evidence>
<keyword evidence="3" id="KW-0687">Ribonucleoprotein</keyword>
<comment type="caution">
    <text evidence="4">The sequence shown here is derived from an EMBL/GenBank/DDBJ whole genome shotgun (WGS) entry which is preliminary data.</text>
</comment>
<keyword evidence="2" id="KW-0689">Ribosomal protein</keyword>
<dbReference type="Pfam" id="PF00411">
    <property type="entry name" value="Ribosomal_S11"/>
    <property type="match status" value="1"/>
</dbReference>
<dbReference type="HAMAP" id="MF_01310">
    <property type="entry name" value="Ribosomal_uS11"/>
    <property type="match status" value="1"/>
</dbReference>
<dbReference type="EMBL" id="MVBO01000027">
    <property type="protein sequence ID" value="OZJ04887.1"/>
    <property type="molecule type" value="Genomic_DNA"/>
</dbReference>
<name>A0A261Y2N2_9FUNG</name>
<dbReference type="InterPro" id="IPR036967">
    <property type="entry name" value="Ribosomal_uS11_sf"/>
</dbReference>
<comment type="similarity">
    <text evidence="1">Belongs to the universal ribosomal protein uS11 family.</text>
</comment>
<dbReference type="AlphaFoldDB" id="A0A261Y2N2"/>
<gene>
    <name evidence="4" type="ORF">BZG36_02501</name>
</gene>
<reference evidence="4 5" key="1">
    <citation type="journal article" date="2017" name="Mycologia">
        <title>Bifiguratus adelaidae, gen. et sp. nov., a new member of Mucoromycotina in endophytic and soil-dwelling habitats.</title>
        <authorList>
            <person name="Torres-Cruz T.J."/>
            <person name="Billingsley Tobias T.L."/>
            <person name="Almatruk M."/>
            <person name="Hesse C."/>
            <person name="Kuske C.R."/>
            <person name="Desiro A."/>
            <person name="Benucci G.M."/>
            <person name="Bonito G."/>
            <person name="Stajich J.E."/>
            <person name="Dunlap C."/>
            <person name="Arnold A.E."/>
            <person name="Porras-Alfaro A."/>
        </authorList>
    </citation>
    <scope>NUCLEOTIDE SEQUENCE [LARGE SCALE GENOMIC DNA]</scope>
    <source>
        <strain evidence="4 5">AZ0501</strain>
    </source>
</reference>
<dbReference type="GO" id="GO:1990904">
    <property type="term" value="C:ribonucleoprotein complex"/>
    <property type="evidence" value="ECO:0007669"/>
    <property type="project" value="UniProtKB-KW"/>
</dbReference>
<evidence type="ECO:0000313" key="4">
    <source>
        <dbReference type="EMBL" id="OZJ04887.1"/>
    </source>
</evidence>
<dbReference type="GO" id="GO:0003735">
    <property type="term" value="F:structural constituent of ribosome"/>
    <property type="evidence" value="ECO:0007669"/>
    <property type="project" value="InterPro"/>
</dbReference>
<dbReference type="PANTHER" id="PTHR11759">
    <property type="entry name" value="40S RIBOSOMAL PROTEIN S14/30S RIBOSOMAL PROTEIN S11"/>
    <property type="match status" value="1"/>
</dbReference>
<evidence type="ECO:0000256" key="1">
    <source>
        <dbReference type="ARBA" id="ARBA00006194"/>
    </source>
</evidence>
<protein>
    <recommendedName>
        <fullName evidence="6">30S ribosomal protein S11</fullName>
    </recommendedName>
</protein>
<keyword evidence="5" id="KW-1185">Reference proteome</keyword>
<dbReference type="Proteomes" id="UP000242875">
    <property type="component" value="Unassembled WGS sequence"/>
</dbReference>